<comment type="catalytic activity">
    <reaction evidence="14">
        <text>DNA(n) + a 2'-deoxyribonucleoside 5'-triphosphate = DNA(n+1) + diphosphate</text>
        <dbReference type="Rhea" id="RHEA:22508"/>
        <dbReference type="Rhea" id="RHEA-COMP:17339"/>
        <dbReference type="Rhea" id="RHEA-COMP:17340"/>
        <dbReference type="ChEBI" id="CHEBI:33019"/>
        <dbReference type="ChEBI" id="CHEBI:61560"/>
        <dbReference type="ChEBI" id="CHEBI:173112"/>
        <dbReference type="EC" id="2.7.7.7"/>
    </reaction>
</comment>
<reference evidence="17" key="1">
    <citation type="submission" date="2020-09" db="EMBL/GenBank/DDBJ databases">
        <title>Nocardioides sp. strain MJB4 16S ribosomal RNA gene Genome sequencing and assembly.</title>
        <authorList>
            <person name="Kim I."/>
        </authorList>
    </citation>
    <scope>NUCLEOTIDE SEQUENCE</scope>
    <source>
        <strain evidence="17">MJB4</strain>
    </source>
</reference>
<comment type="similarity">
    <text evidence="2">Belongs to the DNA polymerase type-C family. DnaE2 subfamily.</text>
</comment>
<keyword evidence="12" id="KW-0239">DNA-directed DNA polymerase</keyword>
<evidence type="ECO:0000256" key="8">
    <source>
        <dbReference type="ARBA" id="ARBA00022679"/>
    </source>
</evidence>
<evidence type="ECO:0000256" key="2">
    <source>
        <dbReference type="ARBA" id="ARBA00007391"/>
    </source>
</evidence>
<evidence type="ECO:0000256" key="4">
    <source>
        <dbReference type="ARBA" id="ARBA00012417"/>
    </source>
</evidence>
<feature type="domain" description="Polymerase/histidinol phosphatase N-terminal" evidence="16">
    <location>
        <begin position="3"/>
        <end position="64"/>
    </location>
</feature>
<evidence type="ECO:0000256" key="15">
    <source>
        <dbReference type="SAM" id="MobiDB-lite"/>
    </source>
</evidence>
<dbReference type="GO" id="GO:0003887">
    <property type="term" value="F:DNA-directed DNA polymerase activity"/>
    <property type="evidence" value="ECO:0007669"/>
    <property type="project" value="UniProtKB-KW"/>
</dbReference>
<keyword evidence="18" id="KW-1185">Reference proteome</keyword>
<evidence type="ECO:0000256" key="14">
    <source>
        <dbReference type="ARBA" id="ARBA00049244"/>
    </source>
</evidence>
<evidence type="ECO:0000256" key="1">
    <source>
        <dbReference type="ARBA" id="ARBA00004496"/>
    </source>
</evidence>
<dbReference type="Pfam" id="PF14579">
    <property type="entry name" value="HHH_6"/>
    <property type="match status" value="1"/>
</dbReference>
<dbReference type="GO" id="GO:0003676">
    <property type="term" value="F:nucleic acid binding"/>
    <property type="evidence" value="ECO:0007669"/>
    <property type="project" value="InterPro"/>
</dbReference>
<dbReference type="EMBL" id="JACYXZ010000001">
    <property type="protein sequence ID" value="MBD8869202.1"/>
    <property type="molecule type" value="Genomic_DNA"/>
</dbReference>
<dbReference type="GO" id="GO:0008408">
    <property type="term" value="F:3'-5' exonuclease activity"/>
    <property type="evidence" value="ECO:0007669"/>
    <property type="project" value="InterPro"/>
</dbReference>
<gene>
    <name evidence="17" type="primary">dnaE</name>
    <name evidence="17" type="ORF">IE331_06150</name>
</gene>
<dbReference type="InterPro" id="IPR011708">
    <property type="entry name" value="DNA_pol3_alpha_NTPase_dom"/>
</dbReference>
<evidence type="ECO:0000256" key="10">
    <source>
        <dbReference type="ARBA" id="ARBA00022705"/>
    </source>
</evidence>
<dbReference type="InterPro" id="IPR040982">
    <property type="entry name" value="DNA_pol3_finger"/>
</dbReference>
<evidence type="ECO:0000256" key="11">
    <source>
        <dbReference type="ARBA" id="ARBA00022763"/>
    </source>
</evidence>
<dbReference type="NCBIfam" id="TIGR00594">
    <property type="entry name" value="polc"/>
    <property type="match status" value="1"/>
</dbReference>
<evidence type="ECO:0000256" key="6">
    <source>
        <dbReference type="ARBA" id="ARBA00019114"/>
    </source>
</evidence>
<evidence type="ECO:0000256" key="13">
    <source>
        <dbReference type="ARBA" id="ARBA00023204"/>
    </source>
</evidence>
<dbReference type="InterPro" id="IPR029460">
    <property type="entry name" value="DNAPol_HHH"/>
</dbReference>
<dbReference type="CDD" id="cd07431">
    <property type="entry name" value="PHP_PolIIIA"/>
    <property type="match status" value="1"/>
</dbReference>
<dbReference type="InterPro" id="IPR016195">
    <property type="entry name" value="Pol/histidinol_Pase-like"/>
</dbReference>
<dbReference type="CDD" id="cd04485">
    <property type="entry name" value="DnaE_OBF"/>
    <property type="match status" value="1"/>
</dbReference>
<dbReference type="EC" id="2.7.7.7" evidence="4"/>
<dbReference type="InterPro" id="IPR004013">
    <property type="entry name" value="PHP_dom"/>
</dbReference>
<proteinExistence type="inferred from homology"/>
<dbReference type="InterPro" id="IPR004365">
    <property type="entry name" value="NA-bd_OB_tRNA"/>
</dbReference>
<keyword evidence="13" id="KW-0234">DNA repair</keyword>
<keyword evidence="11" id="KW-0227">DNA damage</keyword>
<evidence type="ECO:0000313" key="17">
    <source>
        <dbReference type="EMBL" id="MBD8869202.1"/>
    </source>
</evidence>
<sequence length="1308" mass="140767">MASGYSLRYGASHPQVLVERAAEQEMDALALTDRDGTYGAVKHALACQRAGIRPVLGVDLAYADPGWSVEGAQGHQQSAGRTPVRGGAFREPGGRTLPRATFLAAGKAGWAALCRLVSATHLSGERGRPVTTPELIAEHAAGGDLLVLLGPGSTLGAAATARRDDRARAVLERWRRIVPAENLLVEVVSHRRAGHGPGSSPHAARMAGVAREAGLGVVLTNAVRYADRMDAPTVDVLDAARRLVPLGSADLRRAGSADVRGNAEGFLKSGKQMHEVAEEICRYAGLADRRGRDLLARTRVVADRCALDPRTDLGIGEVHFPELSVTPAVGGGFRDGAGAPPQPAATRPAATRPAATRPAATRPTATRPAATRPAATRPATEADAVLRARCEGAIGWRYGSAPRQRIWKRLEDELEVIRELGYASYFLTVADVTDLIRGMGVRSAARGSGAGSLVNYLLGISGVDPIRHGLLMERFLSPLRGDLPDIDVDVESARRLEVYTAILDRYGGERCVCVSMMETYRVRHAVRDVGAALGMPPGEIDAIAKAFPHIRARDARMALRDLPELRASSFFGGEAQATDLFFGLVERLDGLPRHIAVHPCGVLLSDATLLDRTPVEASYAGFPMSQFDKDDVEHLGLLKLDVLGIRMQSAMAHALAEIERVDGEVVDLDDETQVPFDDGDTFDMISRSKTLGVFQIESPGQRELVGKSGIETFSEIITDISLFRPGPVKSDMITPYLDAKQGWRSPSYLHEDLRPILEDTHGVVVFHEQVIEIIARFAGVSAAEGDEKRRALGDTEGMAETKVWFFPRALGRGYPLPVVERIWRILEAFASFGFCKAHAAAFALPTYQSAWLKAHWPAHFLSGVLTHDPGMYPKRLILDDARQFGVAVLGLDVNASGKEYAVERVEAGYGIRLALSEVKGINETEVERVVAARGTLAPGGPSDPFTSLTDFWHRARVSRPIVERLVLAGAFDSTYRIAPGGSGGEVRRRGTVTRRDLLLQVADLDRHGRAVERAASRTRGAVRSRAAVRSAAPRAAAAAERSSSDPVTRDGATRTERHALAAPGVWAQAAAQSRATPPPAPVTSVQLPLDLGDEPREGEASGLPEMELEERMRAELEILGLDVSQHVVDTYTDFLAELGTVRSRDLLSRRSRSELLVAGVKVATQTPPIRSGRRVVFLTLDDGTGPVDATFFEDAQGPYAATVFGSWLLVVRGELRRTGRRGVSIRATGCWELPALHALWRAEGIEAVRAAMAVLPEGFAEPGASGPRRVLVHSSGFQMSPYADVKPAGEAANAVPRTLWHRSPGSPG</sequence>
<dbReference type="SUPFAM" id="SSF89550">
    <property type="entry name" value="PHP domain-like"/>
    <property type="match status" value="1"/>
</dbReference>
<evidence type="ECO:0000256" key="5">
    <source>
        <dbReference type="ARBA" id="ARBA00017273"/>
    </source>
</evidence>
<evidence type="ECO:0000256" key="12">
    <source>
        <dbReference type="ARBA" id="ARBA00022932"/>
    </source>
</evidence>
<feature type="region of interest" description="Disordered" evidence="15">
    <location>
        <begin position="1069"/>
        <end position="1105"/>
    </location>
</feature>
<dbReference type="Pfam" id="PF02811">
    <property type="entry name" value="PHP"/>
    <property type="match status" value="1"/>
</dbReference>
<keyword evidence="7" id="KW-0963">Cytoplasm</keyword>
<dbReference type="PANTHER" id="PTHR32294:SF4">
    <property type="entry name" value="ERROR-PRONE DNA POLYMERASE"/>
    <property type="match status" value="1"/>
</dbReference>
<dbReference type="Gene3D" id="1.10.10.1600">
    <property type="entry name" value="Bacterial DNA polymerase III alpha subunit, thumb domain"/>
    <property type="match status" value="1"/>
</dbReference>
<dbReference type="Pfam" id="PF01336">
    <property type="entry name" value="tRNA_anti-codon"/>
    <property type="match status" value="1"/>
</dbReference>
<comment type="subcellular location">
    <subcellularLocation>
        <location evidence="1">Cytoplasm</location>
    </subcellularLocation>
</comment>
<protein>
    <recommendedName>
        <fullName evidence="6">DNA polymerase III subunit alpha</fullName>
        <ecNumber evidence="4">2.7.7.7</ecNumber>
    </recommendedName>
    <alternativeName>
        <fullName evidence="5">Error-prone DNA polymerase</fullName>
    </alternativeName>
</protein>
<evidence type="ECO:0000256" key="9">
    <source>
        <dbReference type="ARBA" id="ARBA00022695"/>
    </source>
</evidence>
<dbReference type="InterPro" id="IPR004805">
    <property type="entry name" value="DnaE2/DnaE/PolC"/>
</dbReference>
<dbReference type="GO" id="GO:0005737">
    <property type="term" value="C:cytoplasm"/>
    <property type="evidence" value="ECO:0007669"/>
    <property type="project" value="UniProtKB-SubCell"/>
</dbReference>
<dbReference type="InterPro" id="IPR003141">
    <property type="entry name" value="Pol/His_phosphatase_N"/>
</dbReference>
<feature type="compositionally biased region" description="Low complexity" evidence="15">
    <location>
        <begin position="1017"/>
        <end position="1041"/>
    </location>
</feature>
<dbReference type="Pfam" id="PF07733">
    <property type="entry name" value="DNA_pol3_alpha"/>
    <property type="match status" value="1"/>
</dbReference>
<dbReference type="GO" id="GO:0006281">
    <property type="term" value="P:DNA repair"/>
    <property type="evidence" value="ECO:0007669"/>
    <property type="project" value="UniProtKB-KW"/>
</dbReference>
<name>A0A927K2C7_9ACTN</name>
<keyword evidence="8 17" id="KW-0808">Transferase</keyword>
<evidence type="ECO:0000256" key="3">
    <source>
        <dbReference type="ARBA" id="ARBA00009496"/>
    </source>
</evidence>
<dbReference type="InterPro" id="IPR041931">
    <property type="entry name" value="DNA_pol3_alpha_thumb_dom"/>
</dbReference>
<dbReference type="PANTHER" id="PTHR32294">
    <property type="entry name" value="DNA POLYMERASE III SUBUNIT ALPHA"/>
    <property type="match status" value="1"/>
</dbReference>
<evidence type="ECO:0000256" key="7">
    <source>
        <dbReference type="ARBA" id="ARBA00022490"/>
    </source>
</evidence>
<feature type="region of interest" description="Disordered" evidence="15">
    <location>
        <begin position="1015"/>
        <end position="1052"/>
    </location>
</feature>
<organism evidence="17 18">
    <name type="scientific">Nocardioides donggukensis</name>
    <dbReference type="NCBI Taxonomy" id="2774019"/>
    <lineage>
        <taxon>Bacteria</taxon>
        <taxon>Bacillati</taxon>
        <taxon>Actinomycetota</taxon>
        <taxon>Actinomycetes</taxon>
        <taxon>Propionibacteriales</taxon>
        <taxon>Nocardioidaceae</taxon>
        <taxon>Nocardioides</taxon>
    </lineage>
</organism>
<dbReference type="Gene3D" id="3.20.20.140">
    <property type="entry name" value="Metal-dependent hydrolases"/>
    <property type="match status" value="1"/>
</dbReference>
<comment type="caution">
    <text evidence="17">The sequence shown here is derived from an EMBL/GenBank/DDBJ whole genome shotgun (WGS) entry which is preliminary data.</text>
</comment>
<feature type="compositionally biased region" description="Low complexity" evidence="15">
    <location>
        <begin position="344"/>
        <end position="379"/>
    </location>
</feature>
<keyword evidence="9 17" id="KW-0548">Nucleotidyltransferase</keyword>
<keyword evidence="10" id="KW-0235">DNA replication</keyword>
<dbReference type="SMART" id="SM00481">
    <property type="entry name" value="POLIIIAc"/>
    <property type="match status" value="1"/>
</dbReference>
<feature type="region of interest" description="Disordered" evidence="15">
    <location>
        <begin position="71"/>
        <end position="93"/>
    </location>
</feature>
<accession>A0A927K2C7</accession>
<feature type="region of interest" description="Disordered" evidence="15">
    <location>
        <begin position="331"/>
        <end position="380"/>
    </location>
</feature>
<dbReference type="Proteomes" id="UP000616839">
    <property type="component" value="Unassembled WGS sequence"/>
</dbReference>
<evidence type="ECO:0000259" key="16">
    <source>
        <dbReference type="SMART" id="SM00481"/>
    </source>
</evidence>
<dbReference type="Pfam" id="PF17657">
    <property type="entry name" value="DNA_pol3_finger"/>
    <property type="match status" value="1"/>
</dbReference>
<evidence type="ECO:0000313" key="18">
    <source>
        <dbReference type="Proteomes" id="UP000616839"/>
    </source>
</evidence>
<dbReference type="GO" id="GO:0006260">
    <property type="term" value="P:DNA replication"/>
    <property type="evidence" value="ECO:0007669"/>
    <property type="project" value="UniProtKB-KW"/>
</dbReference>
<comment type="similarity">
    <text evidence="3">Belongs to the DNA polymerase type-C family. DnaE subfamily.</text>
</comment>
<dbReference type="Gene3D" id="1.10.150.870">
    <property type="match status" value="1"/>
</dbReference>